<evidence type="ECO:0000313" key="2">
    <source>
        <dbReference type="Proteomes" id="UP001283361"/>
    </source>
</evidence>
<name>A0AAE1AU99_9GAST</name>
<reference evidence="1" key="1">
    <citation type="journal article" date="2023" name="G3 (Bethesda)">
        <title>A reference genome for the long-term kleptoplast-retaining sea slug Elysia crispata morphotype clarki.</title>
        <authorList>
            <person name="Eastman K.E."/>
            <person name="Pendleton A.L."/>
            <person name="Shaikh M.A."/>
            <person name="Suttiyut T."/>
            <person name="Ogas R."/>
            <person name="Tomko P."/>
            <person name="Gavelis G."/>
            <person name="Widhalm J.R."/>
            <person name="Wisecaver J.H."/>
        </authorList>
    </citation>
    <scope>NUCLEOTIDE SEQUENCE</scope>
    <source>
        <strain evidence="1">ECLA1</strain>
    </source>
</reference>
<comment type="caution">
    <text evidence="1">The sequence shown here is derived from an EMBL/GenBank/DDBJ whole genome shotgun (WGS) entry which is preliminary data.</text>
</comment>
<gene>
    <name evidence="1" type="ORF">RRG08_033441</name>
</gene>
<dbReference type="AlphaFoldDB" id="A0AAE1AU99"/>
<accession>A0AAE1AU99</accession>
<protein>
    <submittedName>
        <fullName evidence="1">Uncharacterized protein</fullName>
    </submittedName>
</protein>
<evidence type="ECO:0000313" key="1">
    <source>
        <dbReference type="EMBL" id="KAK3793864.1"/>
    </source>
</evidence>
<sequence length="110" mass="12602">MWTHKGPELLTLHAGPFQAWQSHRGFSASSDCVTAASSSRLWFSTLSRYQWHHLDQWVNLSHGILLTSGHRHLSILDSPRRKGEEMQYCAWLNMTSHNGITTSDVLLRQC</sequence>
<dbReference type="Proteomes" id="UP001283361">
    <property type="component" value="Unassembled WGS sequence"/>
</dbReference>
<keyword evidence="2" id="KW-1185">Reference proteome</keyword>
<dbReference type="EMBL" id="JAWDGP010001166">
    <property type="protein sequence ID" value="KAK3793864.1"/>
    <property type="molecule type" value="Genomic_DNA"/>
</dbReference>
<organism evidence="1 2">
    <name type="scientific">Elysia crispata</name>
    <name type="common">lettuce slug</name>
    <dbReference type="NCBI Taxonomy" id="231223"/>
    <lineage>
        <taxon>Eukaryota</taxon>
        <taxon>Metazoa</taxon>
        <taxon>Spiralia</taxon>
        <taxon>Lophotrochozoa</taxon>
        <taxon>Mollusca</taxon>
        <taxon>Gastropoda</taxon>
        <taxon>Heterobranchia</taxon>
        <taxon>Euthyneura</taxon>
        <taxon>Panpulmonata</taxon>
        <taxon>Sacoglossa</taxon>
        <taxon>Placobranchoidea</taxon>
        <taxon>Plakobranchidae</taxon>
        <taxon>Elysia</taxon>
    </lineage>
</organism>
<proteinExistence type="predicted"/>